<keyword evidence="4" id="KW-0812">Transmembrane</keyword>
<comment type="caution">
    <text evidence="6">The sequence shown here is derived from an EMBL/GenBank/DDBJ whole genome shotgun (WGS) entry which is preliminary data.</text>
</comment>
<protein>
    <submittedName>
        <fullName evidence="6">DUF563 domain</fullName>
    </submittedName>
</protein>
<keyword evidence="3" id="KW-0325">Glycoprotein</keyword>
<keyword evidence="1" id="KW-0328">Glycosyltransferase</keyword>
<dbReference type="GO" id="GO:0005794">
    <property type="term" value="C:Golgi apparatus"/>
    <property type="evidence" value="ECO:0007669"/>
    <property type="project" value="UniProtKB-ARBA"/>
</dbReference>
<reference evidence="6 7" key="1">
    <citation type="journal article" date="2018" name="Plant J.">
        <title>Genome sequences of Chlorella sorokiniana UTEX 1602 and Micractinium conductrix SAG 241.80: implications to maltose excretion by a green alga.</title>
        <authorList>
            <person name="Arriola M.B."/>
            <person name="Velmurugan N."/>
            <person name="Zhang Y."/>
            <person name="Plunkett M.H."/>
            <person name="Hondzo H."/>
            <person name="Barney B.M."/>
        </authorList>
    </citation>
    <scope>NUCLEOTIDE SEQUENCE [LARGE SCALE GENOMIC DNA]</scope>
    <source>
        <strain evidence="7">UTEX 1602</strain>
    </source>
</reference>
<dbReference type="GO" id="GO:0016763">
    <property type="term" value="F:pentosyltransferase activity"/>
    <property type="evidence" value="ECO:0007669"/>
    <property type="project" value="UniProtKB-ARBA"/>
</dbReference>
<sequence>MIEPHHRQPGHRPAGFRQITRLLPLVLTLAAALAILSVYLSRAAPSSKLRTQEILAASAQQALQHEGQVGPSRTASQQQPQLQRPLDYVQRYAELEGSSYPRECRDRYHGLPYFERVQASWRQPVCAPQAGAALGSSLRCHHQWDQYPEMHCTGANLALEVACLAEDALLPQDSHAEQPDAFEAFERPGLDGELLGDCKLAEDSNRWQASLFGKGGQAWLFRSFRSTLGDAQQPQCVAWVEHPVYFLNDKYDSLNLWHGLEDVTHAFEAYTLKGWGAEAQVVVLDAVREQNVLGPTYLPVWRKVFSPQHPPVTLRQLVADASAQAGGELMPGAALCFRDAFFSMHGGISILSRSIRSTTPCANSTFISAMTRFTIDGLKLTDVHPASRGGSAAAAAPEAQHAQEEEVALAQQMGGRLMLPGQRSDIAAAAAAAAQALASSGAPGKLRVVWALRSSRAERQKEILDLLRRELPKQGVELSAIDLGRLPLEEQIRQARSANVLAGYHGAALTLACFMDPPAALVEVEEEWRCACYTNCARWKGLDYRLIKVPFVPERQLAARVLGEIQAALWAVQQGIGGRSMSGVAAALE</sequence>
<evidence type="ECO:0000313" key="6">
    <source>
        <dbReference type="EMBL" id="PRW33258.1"/>
    </source>
</evidence>
<feature type="transmembrane region" description="Helical" evidence="4">
    <location>
        <begin position="21"/>
        <end position="40"/>
    </location>
</feature>
<evidence type="ECO:0000256" key="4">
    <source>
        <dbReference type="SAM" id="Phobius"/>
    </source>
</evidence>
<keyword evidence="2" id="KW-0808">Transferase</keyword>
<dbReference type="Proteomes" id="UP000239899">
    <property type="component" value="Unassembled WGS sequence"/>
</dbReference>
<dbReference type="InterPro" id="IPR049625">
    <property type="entry name" value="Glyco_transf_61_cat"/>
</dbReference>
<keyword evidence="4" id="KW-0472">Membrane</keyword>
<evidence type="ECO:0000313" key="7">
    <source>
        <dbReference type="Proteomes" id="UP000239899"/>
    </source>
</evidence>
<keyword evidence="4" id="KW-1133">Transmembrane helix</keyword>
<dbReference type="EMBL" id="LHPG02000017">
    <property type="protein sequence ID" value="PRW33258.1"/>
    <property type="molecule type" value="Genomic_DNA"/>
</dbReference>
<dbReference type="InterPro" id="IPR007657">
    <property type="entry name" value="Glycosyltransferase_61"/>
</dbReference>
<accession>A0A2P6TGK9</accession>
<evidence type="ECO:0000259" key="5">
    <source>
        <dbReference type="Pfam" id="PF04577"/>
    </source>
</evidence>
<dbReference type="AlphaFoldDB" id="A0A2P6TGK9"/>
<proteinExistence type="predicted"/>
<feature type="domain" description="Glycosyltransferase 61 catalytic" evidence="5">
    <location>
        <begin position="446"/>
        <end position="521"/>
    </location>
</feature>
<evidence type="ECO:0000256" key="2">
    <source>
        <dbReference type="ARBA" id="ARBA00022679"/>
    </source>
</evidence>
<dbReference type="Pfam" id="PF04577">
    <property type="entry name" value="Glyco_transf_61"/>
    <property type="match status" value="1"/>
</dbReference>
<gene>
    <name evidence="6" type="ORF">C2E21_7866</name>
</gene>
<dbReference type="PANTHER" id="PTHR20961">
    <property type="entry name" value="GLYCOSYLTRANSFERASE"/>
    <property type="match status" value="1"/>
</dbReference>
<evidence type="ECO:0000256" key="1">
    <source>
        <dbReference type="ARBA" id="ARBA00022676"/>
    </source>
</evidence>
<dbReference type="OrthoDB" id="529273at2759"/>
<keyword evidence="7" id="KW-1185">Reference proteome</keyword>
<organism evidence="6 7">
    <name type="scientific">Chlorella sorokiniana</name>
    <name type="common">Freshwater green alga</name>
    <dbReference type="NCBI Taxonomy" id="3076"/>
    <lineage>
        <taxon>Eukaryota</taxon>
        <taxon>Viridiplantae</taxon>
        <taxon>Chlorophyta</taxon>
        <taxon>core chlorophytes</taxon>
        <taxon>Trebouxiophyceae</taxon>
        <taxon>Chlorellales</taxon>
        <taxon>Chlorellaceae</taxon>
        <taxon>Chlorella clade</taxon>
        <taxon>Chlorella</taxon>
    </lineage>
</organism>
<dbReference type="STRING" id="3076.A0A2P6TGK9"/>
<evidence type="ECO:0000256" key="3">
    <source>
        <dbReference type="ARBA" id="ARBA00023180"/>
    </source>
</evidence>
<name>A0A2P6TGK9_CHLSO</name>